<dbReference type="Proteomes" id="UP000035681">
    <property type="component" value="Unplaced"/>
</dbReference>
<evidence type="ECO:0000313" key="1">
    <source>
        <dbReference type="Proteomes" id="UP000035681"/>
    </source>
</evidence>
<name>A0A0K0EHX4_STRER</name>
<dbReference type="AlphaFoldDB" id="A0A0K0EHX4"/>
<dbReference type="WBParaSite" id="SSTP_0000907900.1">
    <property type="protein sequence ID" value="SSTP_0000907900.1"/>
    <property type="gene ID" value="SSTP_0000907900"/>
</dbReference>
<protein>
    <submittedName>
        <fullName evidence="2 3">Uncharacterized protein</fullName>
    </submittedName>
</protein>
<dbReference type="WBParaSite" id="TCONS_00002688.p1">
    <property type="protein sequence ID" value="TCONS_00002688.p1"/>
    <property type="gene ID" value="XLOC_002517"/>
</dbReference>
<sequence length="271" mass="31529">MDSKTICLKNYSSRRRVPSSHYREVILNVVLDYCKKEKIKKVVAGRYENDIIKSLSSLLSYVILMSVSTTILETQANCLAIKQIESNFFNSVPKEIDHELIQFVGEFMSKENILKICKIVNNELDVIIKESTAVKVCSLKGFNDLLNSCIEHILRPNFYEELQKLLKEIKKESGYLDYNFRDLKKFSIRKFGEWCNMGIVKSCIQDLLQIVISVCFDNDKIINPMLDAKILHCIDELHSIHEKKDYHKKIHVAFGPIYEYSLIALENYPFK</sequence>
<evidence type="ECO:0000313" key="2">
    <source>
        <dbReference type="WBParaSite" id="SSTP_0000907900.1"/>
    </source>
</evidence>
<proteinExistence type="predicted"/>
<reference evidence="2" key="1">
    <citation type="submission" date="2015-08" db="UniProtKB">
        <authorList>
            <consortium name="WormBaseParasite"/>
        </authorList>
    </citation>
    <scope>IDENTIFICATION</scope>
</reference>
<organism evidence="2">
    <name type="scientific">Strongyloides stercoralis</name>
    <name type="common">Threadworm</name>
    <dbReference type="NCBI Taxonomy" id="6248"/>
    <lineage>
        <taxon>Eukaryota</taxon>
        <taxon>Metazoa</taxon>
        <taxon>Ecdysozoa</taxon>
        <taxon>Nematoda</taxon>
        <taxon>Chromadorea</taxon>
        <taxon>Rhabditida</taxon>
        <taxon>Tylenchina</taxon>
        <taxon>Panagrolaimomorpha</taxon>
        <taxon>Strongyloidoidea</taxon>
        <taxon>Strongyloididae</taxon>
        <taxon>Strongyloides</taxon>
    </lineage>
</organism>
<evidence type="ECO:0000313" key="3">
    <source>
        <dbReference type="WBParaSite" id="TCONS_00002688.p1"/>
    </source>
</evidence>
<keyword evidence="1" id="KW-1185">Reference proteome</keyword>
<accession>A0A0K0EHX4</accession>